<dbReference type="Pfam" id="PF00034">
    <property type="entry name" value="Cytochrom_C"/>
    <property type="match status" value="1"/>
</dbReference>
<comment type="subcellular location">
    <subcellularLocation>
        <location evidence="1">Periplasm</location>
    </subcellularLocation>
</comment>
<dbReference type="GO" id="GO:0020037">
    <property type="term" value="F:heme binding"/>
    <property type="evidence" value="ECO:0007669"/>
    <property type="project" value="InterPro"/>
</dbReference>
<keyword evidence="3 8" id="KW-0349">Heme</keyword>
<dbReference type="Gene3D" id="1.10.760.10">
    <property type="entry name" value="Cytochrome c-like domain"/>
    <property type="match status" value="2"/>
</dbReference>
<keyword evidence="4 9" id="KW-0479">Metal-binding</keyword>
<evidence type="ECO:0000256" key="2">
    <source>
        <dbReference type="ARBA" id="ARBA00022448"/>
    </source>
</evidence>
<feature type="domain" description="Cytochrome c" evidence="11">
    <location>
        <begin position="24"/>
        <end position="103"/>
    </location>
</feature>
<feature type="domain" description="Cytochrome c" evidence="11">
    <location>
        <begin position="113"/>
        <end position="201"/>
    </location>
</feature>
<name>A0A4Y4CXR0_ZOORA</name>
<feature type="binding site" description="axial binding residue" evidence="9">
    <location>
        <position position="80"/>
    </location>
    <ligand>
        <name>heme c</name>
        <dbReference type="ChEBI" id="CHEBI:61717"/>
        <label>1</label>
    </ligand>
    <ligandPart>
        <name>Fe</name>
        <dbReference type="ChEBI" id="CHEBI:18248"/>
    </ligandPart>
</feature>
<feature type="binding site" description="axial binding residue" evidence="9">
    <location>
        <position position="41"/>
    </location>
    <ligand>
        <name>heme c</name>
        <dbReference type="ChEBI" id="CHEBI:61717"/>
        <label>1</label>
    </ligand>
    <ligandPart>
        <name>Fe</name>
        <dbReference type="ChEBI" id="CHEBI:18248"/>
    </ligandPart>
</feature>
<comment type="caution">
    <text evidence="12">The sequence shown here is derived from an EMBL/GenBank/DDBJ whole genome shotgun (WGS) entry which is preliminary data.</text>
</comment>
<reference evidence="12 13" key="1">
    <citation type="submission" date="2019-06" db="EMBL/GenBank/DDBJ databases">
        <title>Whole genome shotgun sequence of Zoogloea ramigera NBRC 15342.</title>
        <authorList>
            <person name="Hosoyama A."/>
            <person name="Uohara A."/>
            <person name="Ohji S."/>
            <person name="Ichikawa N."/>
        </authorList>
    </citation>
    <scope>NUCLEOTIDE SEQUENCE [LARGE SCALE GENOMIC DNA]</scope>
    <source>
        <strain evidence="12 13">NBRC 15342</strain>
    </source>
</reference>
<evidence type="ECO:0000256" key="4">
    <source>
        <dbReference type="ARBA" id="ARBA00022723"/>
    </source>
</evidence>
<gene>
    <name evidence="12" type="ORF">ZRA01_29750</name>
</gene>
<dbReference type="PROSITE" id="PS51007">
    <property type="entry name" value="CYTC"/>
    <property type="match status" value="2"/>
</dbReference>
<keyword evidence="5" id="KW-0574">Periplasm</keyword>
<feature type="binding site" description="covalent" evidence="8">
    <location>
        <position position="137"/>
    </location>
    <ligand>
        <name>heme c</name>
        <dbReference type="ChEBI" id="CHEBI:61717"/>
        <label>2</label>
    </ligand>
</feature>
<keyword evidence="7 9" id="KW-0408">Iron</keyword>
<dbReference type="OrthoDB" id="9773456at2"/>
<dbReference type="Proteomes" id="UP000318422">
    <property type="component" value="Unassembled WGS sequence"/>
</dbReference>
<evidence type="ECO:0000256" key="1">
    <source>
        <dbReference type="ARBA" id="ARBA00004418"/>
    </source>
</evidence>
<feature type="signal peptide" evidence="10">
    <location>
        <begin position="1"/>
        <end position="23"/>
    </location>
</feature>
<evidence type="ECO:0000313" key="13">
    <source>
        <dbReference type="Proteomes" id="UP000318422"/>
    </source>
</evidence>
<feature type="binding site" description="covalent" evidence="8">
    <location>
        <position position="37"/>
    </location>
    <ligand>
        <name>heme c</name>
        <dbReference type="ChEBI" id="CHEBI:61717"/>
        <label>1</label>
    </ligand>
</feature>
<comment type="PTM">
    <text evidence="8">Binds 2 heme c groups covalently per subunit.</text>
</comment>
<dbReference type="PANTHER" id="PTHR33751">
    <property type="entry name" value="CBB3-TYPE CYTOCHROME C OXIDASE SUBUNIT FIXP"/>
    <property type="match status" value="1"/>
</dbReference>
<dbReference type="PIRSF" id="PIRSF000005">
    <property type="entry name" value="Cytochrome_c4"/>
    <property type="match status" value="1"/>
</dbReference>
<evidence type="ECO:0000256" key="5">
    <source>
        <dbReference type="ARBA" id="ARBA00022764"/>
    </source>
</evidence>
<keyword evidence="2" id="KW-0813">Transport</keyword>
<dbReference type="SUPFAM" id="SSF46626">
    <property type="entry name" value="Cytochrome c"/>
    <property type="match status" value="2"/>
</dbReference>
<evidence type="ECO:0000256" key="6">
    <source>
        <dbReference type="ARBA" id="ARBA00022982"/>
    </source>
</evidence>
<dbReference type="EMBL" id="BJNV01000057">
    <property type="protein sequence ID" value="GEC96902.1"/>
    <property type="molecule type" value="Genomic_DNA"/>
</dbReference>
<evidence type="ECO:0000256" key="9">
    <source>
        <dbReference type="PIRSR" id="PIRSR000005-2"/>
    </source>
</evidence>
<feature type="binding site" description="covalent" evidence="8">
    <location>
        <position position="134"/>
    </location>
    <ligand>
        <name>heme c</name>
        <dbReference type="ChEBI" id="CHEBI:61717"/>
        <label>2</label>
    </ligand>
</feature>
<feature type="binding site" description="axial binding residue" evidence="9">
    <location>
        <position position="178"/>
    </location>
    <ligand>
        <name>heme c</name>
        <dbReference type="ChEBI" id="CHEBI:61717"/>
        <label>2</label>
    </ligand>
    <ligandPart>
        <name>Fe</name>
        <dbReference type="ChEBI" id="CHEBI:18248"/>
    </ligandPart>
</feature>
<dbReference type="InterPro" id="IPR050597">
    <property type="entry name" value="Cytochrome_c_Oxidase_Subunit"/>
</dbReference>
<feature type="binding site" description="covalent" evidence="8">
    <location>
        <position position="40"/>
    </location>
    <ligand>
        <name>heme c</name>
        <dbReference type="ChEBI" id="CHEBI:61717"/>
        <label>1</label>
    </ligand>
</feature>
<keyword evidence="10" id="KW-0732">Signal</keyword>
<organism evidence="12 13">
    <name type="scientific">Zoogloea ramigera</name>
    <dbReference type="NCBI Taxonomy" id="350"/>
    <lineage>
        <taxon>Bacteria</taxon>
        <taxon>Pseudomonadati</taxon>
        <taxon>Pseudomonadota</taxon>
        <taxon>Betaproteobacteria</taxon>
        <taxon>Rhodocyclales</taxon>
        <taxon>Zoogloeaceae</taxon>
        <taxon>Zoogloea</taxon>
    </lineage>
</organism>
<dbReference type="GO" id="GO:0009055">
    <property type="term" value="F:electron transfer activity"/>
    <property type="evidence" value="ECO:0007669"/>
    <property type="project" value="InterPro"/>
</dbReference>
<dbReference type="PANTHER" id="PTHR33751:SF9">
    <property type="entry name" value="CYTOCHROME C4"/>
    <property type="match status" value="1"/>
</dbReference>
<accession>A0A4Y4CXR0</accession>
<dbReference type="GO" id="GO:0042597">
    <property type="term" value="C:periplasmic space"/>
    <property type="evidence" value="ECO:0007669"/>
    <property type="project" value="UniProtKB-SubCell"/>
</dbReference>
<evidence type="ECO:0000259" key="11">
    <source>
        <dbReference type="PROSITE" id="PS51007"/>
    </source>
</evidence>
<dbReference type="GO" id="GO:0005506">
    <property type="term" value="F:iron ion binding"/>
    <property type="evidence" value="ECO:0007669"/>
    <property type="project" value="InterPro"/>
</dbReference>
<keyword evidence="6" id="KW-0249">Electron transport</keyword>
<feature type="binding site" description="axial binding residue" evidence="9">
    <location>
        <position position="138"/>
    </location>
    <ligand>
        <name>heme c</name>
        <dbReference type="ChEBI" id="CHEBI:61717"/>
        <label>2</label>
    </ligand>
    <ligandPart>
        <name>Fe</name>
        <dbReference type="ChEBI" id="CHEBI:18248"/>
    </ligandPart>
</feature>
<dbReference type="AlphaFoldDB" id="A0A4Y4CXR0"/>
<evidence type="ECO:0000313" key="12">
    <source>
        <dbReference type="EMBL" id="GEC96902.1"/>
    </source>
</evidence>
<dbReference type="InterPro" id="IPR036909">
    <property type="entry name" value="Cyt_c-like_dom_sf"/>
</dbReference>
<evidence type="ECO:0000256" key="8">
    <source>
        <dbReference type="PIRSR" id="PIRSR000005-1"/>
    </source>
</evidence>
<sequence length="201" mass="21615">MKNRLATLLAGTALALLALPTHAADLKRAEEIVGGRCFLCHGMEGEAASALYPRLAGQHADYIAKQLADFKSGRRKSDTMSGMAADLSADEMKELGAFFQKKPATRSETTDADLAGVGRYIFTKGNTFSGVAACVSCHGPKGHGTPQLPRLAGQQALYLENQLKQFNTRERNNDNAVMHSIASRLTELEVKAVASYISTLE</sequence>
<evidence type="ECO:0000256" key="10">
    <source>
        <dbReference type="SAM" id="SignalP"/>
    </source>
</evidence>
<feature type="chain" id="PRO_5021436883" evidence="10">
    <location>
        <begin position="24"/>
        <end position="201"/>
    </location>
</feature>
<dbReference type="RefSeq" id="WP_141353675.1">
    <property type="nucleotide sequence ID" value="NZ_BJNV01000057.1"/>
</dbReference>
<protein>
    <submittedName>
        <fullName evidence="12">Cytochrome c</fullName>
    </submittedName>
</protein>
<dbReference type="Pfam" id="PF13442">
    <property type="entry name" value="Cytochrome_CBB3"/>
    <property type="match status" value="1"/>
</dbReference>
<evidence type="ECO:0000256" key="3">
    <source>
        <dbReference type="ARBA" id="ARBA00022617"/>
    </source>
</evidence>
<proteinExistence type="predicted"/>
<dbReference type="InterPro" id="IPR009056">
    <property type="entry name" value="Cyt_c-like_dom"/>
</dbReference>
<evidence type="ECO:0000256" key="7">
    <source>
        <dbReference type="ARBA" id="ARBA00023004"/>
    </source>
</evidence>
<keyword evidence="13" id="KW-1185">Reference proteome</keyword>
<dbReference type="InterPro" id="IPR024167">
    <property type="entry name" value="Cytochrome_c4-like"/>
</dbReference>